<dbReference type="AlphaFoldDB" id="A0A0K2UUP1"/>
<dbReference type="Gene3D" id="2.60.120.740">
    <property type="match status" value="1"/>
</dbReference>
<evidence type="ECO:0000256" key="1">
    <source>
        <dbReference type="SAM" id="SignalP"/>
    </source>
</evidence>
<organism evidence="3">
    <name type="scientific">Lepeophtheirus salmonis</name>
    <name type="common">Salmon louse</name>
    <name type="synonym">Caligus salmonis</name>
    <dbReference type="NCBI Taxonomy" id="72036"/>
    <lineage>
        <taxon>Eukaryota</taxon>
        <taxon>Metazoa</taxon>
        <taxon>Ecdysozoa</taxon>
        <taxon>Arthropoda</taxon>
        <taxon>Crustacea</taxon>
        <taxon>Multicrustacea</taxon>
        <taxon>Hexanauplia</taxon>
        <taxon>Copepoda</taxon>
        <taxon>Siphonostomatoida</taxon>
        <taxon>Caligidae</taxon>
        <taxon>Lepeophtheirus</taxon>
    </lineage>
</organism>
<keyword evidence="1" id="KW-0732">Signal</keyword>
<dbReference type="CDD" id="cd22823">
    <property type="entry name" value="Gal_Rha_Lectin"/>
    <property type="match status" value="1"/>
</dbReference>
<feature type="signal peptide" evidence="1">
    <location>
        <begin position="1"/>
        <end position="21"/>
    </location>
</feature>
<accession>A0A0K2UUP1</accession>
<protein>
    <recommendedName>
        <fullName evidence="2">SUEL-type lectin domain-containing protein</fullName>
    </recommendedName>
</protein>
<dbReference type="Pfam" id="PF02140">
    <property type="entry name" value="SUEL_Lectin"/>
    <property type="match status" value="1"/>
</dbReference>
<proteinExistence type="predicted"/>
<dbReference type="PROSITE" id="PS50228">
    <property type="entry name" value="SUEL_LECTIN"/>
    <property type="match status" value="1"/>
</dbReference>
<evidence type="ECO:0000259" key="2">
    <source>
        <dbReference type="PROSITE" id="PS50228"/>
    </source>
</evidence>
<dbReference type="InterPro" id="IPR008979">
    <property type="entry name" value="Galactose-bd-like_sf"/>
</dbReference>
<dbReference type="SUPFAM" id="SSF49785">
    <property type="entry name" value="Galactose-binding domain-like"/>
    <property type="match status" value="1"/>
</dbReference>
<name>A0A0K2UUP1_LEPSM</name>
<sequence>MKYTLFYLFGILLIRSFKVQGYQAKKLNSSISRYAPIVREFIICPFTSGVKLDCDVDGDIEVNFAFYGREKNTYLCMEDSIGLVPPPNVCYIDGDEEIMYKKCNGKNTCSIFVDPADAGDCADSIPYVFIRHTCTNFVTPSIEASTAAPGSDTANIFDRSLSSHFETQYEAQPWLTLTLNKSMIVTRVTVHFHDDEKFIDPSKVVVQVTNASDTANESSPINTSGSRTCFKDAWLGMTYYCFNNDANDAMVIFSKVPGALGIKEVVISTVPEFVDIA</sequence>
<evidence type="ECO:0000313" key="3">
    <source>
        <dbReference type="EMBL" id="CDW41993.1"/>
    </source>
</evidence>
<feature type="chain" id="PRO_5005489043" description="SUEL-type lectin domain-containing protein" evidence="1">
    <location>
        <begin position="22"/>
        <end position="277"/>
    </location>
</feature>
<dbReference type="EMBL" id="HACA01024632">
    <property type="protein sequence ID" value="CDW41993.1"/>
    <property type="molecule type" value="Transcribed_RNA"/>
</dbReference>
<reference evidence="3" key="1">
    <citation type="submission" date="2014-05" db="EMBL/GenBank/DDBJ databases">
        <authorList>
            <person name="Chronopoulou M."/>
        </authorList>
    </citation>
    <scope>NUCLEOTIDE SEQUENCE</scope>
    <source>
        <tissue evidence="3">Whole organism</tissue>
    </source>
</reference>
<dbReference type="GO" id="GO:0030246">
    <property type="term" value="F:carbohydrate binding"/>
    <property type="evidence" value="ECO:0007669"/>
    <property type="project" value="InterPro"/>
</dbReference>
<feature type="domain" description="SUEL-type lectin" evidence="2">
    <location>
        <begin position="50"/>
        <end position="135"/>
    </location>
</feature>
<dbReference type="InterPro" id="IPR043159">
    <property type="entry name" value="Lectin_gal-bd_sf"/>
</dbReference>
<dbReference type="Gene3D" id="2.60.120.260">
    <property type="entry name" value="Galactose-binding domain-like"/>
    <property type="match status" value="1"/>
</dbReference>
<dbReference type="InterPro" id="IPR000922">
    <property type="entry name" value="Lectin_gal-bd_dom"/>
</dbReference>